<evidence type="ECO:0000259" key="8">
    <source>
        <dbReference type="Pfam" id="PF06886"/>
    </source>
</evidence>
<dbReference type="AlphaFoldDB" id="A0AAQ3UEE0"/>
<keyword evidence="4" id="KW-0493">Microtubule</keyword>
<dbReference type="PANTHER" id="PTHR14326:SF25">
    <property type="entry name" value="OS12G0577000 PROTEIN"/>
    <property type="match status" value="1"/>
</dbReference>
<sequence>MAATATRARGGGGARRPFAPVAVTPSPVAAAGNQLVPENAMEPGRKSSLERRLGECAGEIAVLGGGGGKAAKNCGAGSSPVAAFSKKTPVAAARAPRTPSRRRVGSCAKKCSTPWAAKTKATHEAPPTHAPARSVAISGERGDEVRARLSSPCREAGQGRQGREGSASRKRTTRSVAMEEAMAGLPEPGDGRVKYLVNTFERLLSLAAAGDPAARNRGARRRRNEATTTTTTTTTAAASPPATPQGAEEIDASYPYIASPSEVSFPAIAGVACILDASDRTGRITRARGQRRQRAYNSTSSSQRTWGRKVTRVTSQHPFNLRTEQRGKAKEENFAQGLRKKQLEEERLHNPLAQYLPYTTDEPEYPAKPPMKEPTEPIDLVLHSDVRAVGRAKFDHQVSCPLQPSLAIDEFLRAMHRLSSMLQVAERNSFMQEVKLERERQQKLDEELEIKQLRKEQVLRAHPMPDFTRPFAPKRSLKPQTIPREPRFHPRLMRHVPKA</sequence>
<dbReference type="EMBL" id="CP144752">
    <property type="protein sequence ID" value="WVZ90914.1"/>
    <property type="molecule type" value="Genomic_DNA"/>
</dbReference>
<dbReference type="GO" id="GO:0090307">
    <property type="term" value="P:mitotic spindle assembly"/>
    <property type="evidence" value="ECO:0007669"/>
    <property type="project" value="TreeGrafter"/>
</dbReference>
<dbReference type="InterPro" id="IPR027329">
    <property type="entry name" value="TPX2_C"/>
</dbReference>
<reference evidence="9 10" key="1">
    <citation type="submission" date="2024-02" db="EMBL/GenBank/DDBJ databases">
        <title>High-quality chromosome-scale genome assembly of Pensacola bahiagrass (Paspalum notatum Flugge var. saurae).</title>
        <authorList>
            <person name="Vega J.M."/>
            <person name="Podio M."/>
            <person name="Orjuela J."/>
            <person name="Siena L.A."/>
            <person name="Pessino S.C."/>
            <person name="Combes M.C."/>
            <person name="Mariac C."/>
            <person name="Albertini E."/>
            <person name="Pupilli F."/>
            <person name="Ortiz J.P.A."/>
            <person name="Leblanc O."/>
        </authorList>
    </citation>
    <scope>NUCLEOTIDE SEQUENCE [LARGE SCALE GENOMIC DNA]</scope>
    <source>
        <strain evidence="9">R1</strain>
        <tissue evidence="9">Leaf</tissue>
    </source>
</reference>
<comment type="subcellular location">
    <subcellularLocation>
        <location evidence="1">Cytoplasm</location>
        <location evidence="1">Cytoskeleton</location>
    </subcellularLocation>
</comment>
<dbReference type="Pfam" id="PF06886">
    <property type="entry name" value="TPX2"/>
    <property type="match status" value="1"/>
</dbReference>
<gene>
    <name evidence="9" type="ORF">U9M48_037167</name>
</gene>
<proteinExistence type="inferred from homology"/>
<keyword evidence="6" id="KW-0175">Coiled coil</keyword>
<feature type="compositionally biased region" description="Low complexity" evidence="7">
    <location>
        <begin position="226"/>
        <end position="240"/>
    </location>
</feature>
<keyword evidence="5" id="KW-0206">Cytoskeleton</keyword>
<dbReference type="GO" id="GO:0008017">
    <property type="term" value="F:microtubule binding"/>
    <property type="evidence" value="ECO:0007669"/>
    <property type="project" value="TreeGrafter"/>
</dbReference>
<dbReference type="Proteomes" id="UP001341281">
    <property type="component" value="Chromosome 08"/>
</dbReference>
<accession>A0AAQ3UEE0</accession>
<evidence type="ECO:0000256" key="5">
    <source>
        <dbReference type="ARBA" id="ARBA00023212"/>
    </source>
</evidence>
<feature type="region of interest" description="Disordered" evidence="7">
    <location>
        <begin position="210"/>
        <end position="247"/>
    </location>
</feature>
<protein>
    <recommendedName>
        <fullName evidence="8">TPX2 C-terminal domain-containing protein</fullName>
    </recommendedName>
</protein>
<feature type="region of interest" description="Disordered" evidence="7">
    <location>
        <begin position="461"/>
        <end position="489"/>
    </location>
</feature>
<feature type="domain" description="TPX2 C-terminal" evidence="8">
    <location>
        <begin position="413"/>
        <end position="481"/>
    </location>
</feature>
<evidence type="ECO:0000256" key="4">
    <source>
        <dbReference type="ARBA" id="ARBA00022701"/>
    </source>
</evidence>
<dbReference type="GO" id="GO:0060236">
    <property type="term" value="P:regulation of mitotic spindle organization"/>
    <property type="evidence" value="ECO:0007669"/>
    <property type="project" value="InterPro"/>
</dbReference>
<feature type="compositionally biased region" description="Polar residues" evidence="7">
    <location>
        <begin position="296"/>
        <end position="305"/>
    </location>
</feature>
<keyword evidence="10" id="KW-1185">Reference proteome</keyword>
<evidence type="ECO:0000256" key="7">
    <source>
        <dbReference type="SAM" id="MobiDB-lite"/>
    </source>
</evidence>
<feature type="region of interest" description="Disordered" evidence="7">
    <location>
        <begin position="1"/>
        <end position="20"/>
    </location>
</feature>
<dbReference type="GO" id="GO:0005819">
    <property type="term" value="C:spindle"/>
    <property type="evidence" value="ECO:0007669"/>
    <property type="project" value="InterPro"/>
</dbReference>
<dbReference type="GO" id="GO:0005880">
    <property type="term" value="C:nuclear microtubule"/>
    <property type="evidence" value="ECO:0007669"/>
    <property type="project" value="TreeGrafter"/>
</dbReference>
<feature type="region of interest" description="Disordered" evidence="7">
    <location>
        <begin position="67"/>
        <end position="191"/>
    </location>
</feature>
<dbReference type="InterPro" id="IPR009675">
    <property type="entry name" value="TPX2_fam"/>
</dbReference>
<feature type="compositionally biased region" description="Low complexity" evidence="7">
    <location>
        <begin position="88"/>
        <end position="98"/>
    </location>
</feature>
<dbReference type="GO" id="GO:0030295">
    <property type="term" value="F:protein kinase activator activity"/>
    <property type="evidence" value="ECO:0007669"/>
    <property type="project" value="TreeGrafter"/>
</dbReference>
<name>A0AAQ3UEE0_PASNO</name>
<evidence type="ECO:0000256" key="2">
    <source>
        <dbReference type="ARBA" id="ARBA00005885"/>
    </source>
</evidence>
<evidence type="ECO:0000256" key="6">
    <source>
        <dbReference type="SAM" id="Coils"/>
    </source>
</evidence>
<organism evidence="9 10">
    <name type="scientific">Paspalum notatum var. saurae</name>
    <dbReference type="NCBI Taxonomy" id="547442"/>
    <lineage>
        <taxon>Eukaryota</taxon>
        <taxon>Viridiplantae</taxon>
        <taxon>Streptophyta</taxon>
        <taxon>Embryophyta</taxon>
        <taxon>Tracheophyta</taxon>
        <taxon>Spermatophyta</taxon>
        <taxon>Magnoliopsida</taxon>
        <taxon>Liliopsida</taxon>
        <taxon>Poales</taxon>
        <taxon>Poaceae</taxon>
        <taxon>PACMAD clade</taxon>
        <taxon>Panicoideae</taxon>
        <taxon>Andropogonodae</taxon>
        <taxon>Paspaleae</taxon>
        <taxon>Paspalinae</taxon>
        <taxon>Paspalum</taxon>
    </lineage>
</organism>
<evidence type="ECO:0000256" key="1">
    <source>
        <dbReference type="ARBA" id="ARBA00004245"/>
    </source>
</evidence>
<feature type="coiled-coil region" evidence="6">
    <location>
        <begin position="408"/>
        <end position="456"/>
    </location>
</feature>
<evidence type="ECO:0000313" key="10">
    <source>
        <dbReference type="Proteomes" id="UP001341281"/>
    </source>
</evidence>
<evidence type="ECO:0000256" key="3">
    <source>
        <dbReference type="ARBA" id="ARBA00022490"/>
    </source>
</evidence>
<comment type="similarity">
    <text evidence="2">Belongs to the TPX2 family.</text>
</comment>
<evidence type="ECO:0000313" key="9">
    <source>
        <dbReference type="EMBL" id="WVZ90914.1"/>
    </source>
</evidence>
<dbReference type="PANTHER" id="PTHR14326">
    <property type="entry name" value="TARGETING PROTEIN FOR XKLP2"/>
    <property type="match status" value="1"/>
</dbReference>
<keyword evidence="3" id="KW-0963">Cytoplasm</keyword>
<feature type="region of interest" description="Disordered" evidence="7">
    <location>
        <begin position="288"/>
        <end position="308"/>
    </location>
</feature>